<protein>
    <submittedName>
        <fullName evidence="5">Uncharacterized protein</fullName>
    </submittedName>
</protein>
<dbReference type="InterPro" id="IPR036890">
    <property type="entry name" value="HATPase_C_sf"/>
</dbReference>
<dbReference type="GO" id="GO:0000155">
    <property type="term" value="F:phosphorelay sensor kinase activity"/>
    <property type="evidence" value="ECO:0007669"/>
    <property type="project" value="InterPro"/>
</dbReference>
<evidence type="ECO:0000256" key="2">
    <source>
        <dbReference type="SAM" id="SignalP"/>
    </source>
</evidence>
<name>A0A2D0NF80_FLAN2</name>
<organism evidence="5 6">
    <name type="scientific">Flavilitoribacter nigricans (strain ATCC 23147 / DSM 23189 / NBRC 102662 / NCIMB 1420 / SS-2)</name>
    <name type="common">Lewinella nigricans</name>
    <dbReference type="NCBI Taxonomy" id="1122177"/>
    <lineage>
        <taxon>Bacteria</taxon>
        <taxon>Pseudomonadati</taxon>
        <taxon>Bacteroidota</taxon>
        <taxon>Saprospiria</taxon>
        <taxon>Saprospirales</taxon>
        <taxon>Lewinellaceae</taxon>
        <taxon>Flavilitoribacter</taxon>
    </lineage>
</organism>
<dbReference type="Proteomes" id="UP000223913">
    <property type="component" value="Unassembled WGS sequence"/>
</dbReference>
<feature type="domain" description="Histidine kinase/HSP90-like ATPase" evidence="3">
    <location>
        <begin position="968"/>
        <end position="1073"/>
    </location>
</feature>
<evidence type="ECO:0000259" key="3">
    <source>
        <dbReference type="Pfam" id="PF02518"/>
    </source>
</evidence>
<dbReference type="Gene3D" id="3.30.565.10">
    <property type="entry name" value="Histidine kinase-like ATPase, C-terminal domain"/>
    <property type="match status" value="1"/>
</dbReference>
<dbReference type="PANTHER" id="PTHR34220">
    <property type="entry name" value="SENSOR HISTIDINE KINASE YPDA"/>
    <property type="match status" value="1"/>
</dbReference>
<feature type="signal peptide" evidence="2">
    <location>
        <begin position="1"/>
        <end position="21"/>
    </location>
</feature>
<evidence type="ECO:0000259" key="4">
    <source>
        <dbReference type="Pfam" id="PF06580"/>
    </source>
</evidence>
<keyword evidence="1" id="KW-0472">Membrane</keyword>
<keyword evidence="1" id="KW-1133">Transmembrane helix</keyword>
<evidence type="ECO:0000313" key="5">
    <source>
        <dbReference type="EMBL" id="PHN07068.1"/>
    </source>
</evidence>
<evidence type="ECO:0000256" key="1">
    <source>
        <dbReference type="SAM" id="Phobius"/>
    </source>
</evidence>
<feature type="transmembrane region" description="Helical" evidence="1">
    <location>
        <begin position="840"/>
        <end position="861"/>
    </location>
</feature>
<dbReference type="SUPFAM" id="SSF52833">
    <property type="entry name" value="Thioredoxin-like"/>
    <property type="match status" value="1"/>
</dbReference>
<dbReference type="InterPro" id="IPR036249">
    <property type="entry name" value="Thioredoxin-like_sf"/>
</dbReference>
<dbReference type="GO" id="GO:0016020">
    <property type="term" value="C:membrane"/>
    <property type="evidence" value="ECO:0007669"/>
    <property type="project" value="InterPro"/>
</dbReference>
<dbReference type="AlphaFoldDB" id="A0A2D0NF80"/>
<dbReference type="Pfam" id="PF06580">
    <property type="entry name" value="His_kinase"/>
    <property type="match status" value="1"/>
</dbReference>
<dbReference type="EMBL" id="PDUD01000011">
    <property type="protein sequence ID" value="PHN07068.1"/>
    <property type="molecule type" value="Genomic_DNA"/>
</dbReference>
<accession>A0A2D0NF80</accession>
<dbReference type="PANTHER" id="PTHR34220:SF7">
    <property type="entry name" value="SENSOR HISTIDINE KINASE YPDA"/>
    <property type="match status" value="1"/>
</dbReference>
<sequence>MKSWPLKFALFLFLLPGLSFAQSLPEDFSGKWYDAENPLSSLEVLGDSPMIFLPEGLLTIQAVEPQGDHYEVETLNERNQRIRLSFVRIDAQRLAIALLPNTPRIFTRDQEVQRTTTAFALNLRVGETYYLDVRAAETILDPENESKWGSNRLRELIERCWYEYRVLSQPTASTYLLEMKVRRTLNITRFQSGFVNYKDSEYQLPDDQTASSSAENWASDQRFRITINRQGQILDYRKQAPSGAWLPPSVSATPMIFSYRYDAANRGQLENISDQPAYLWSTLSPRAFYNSVKGSRSGSVFVDSEKYKVGFFNFLSRQENAYTEKRGRISRYLFPDQSLLALDDRNGWIKYGRIRSESPDHQLEITLSGWSEQYRPAVITGRIINAPASTEEMEHYVQRYLEFWHHLPVDFQIDENGNFRLSCTPDQVLYSPENQIAPLFLRPGDSLHLVRDYKRDLYLMDISGDAALEQSITVQQARKLDSRKVYDKVHSLSLPEFKYAVQSNYQPDSLYLAQNAFLTDPTFQQKAQLDIRYQAANSLLAYWKSRYRNVLRLSRETPPDLLEILKNLPVNNDQAVGLAEYRHFLEYAYLDYKTDNIRNFFRGGTAARSLAEEYALSKYIYTGEPLFEALSVILTEQLYYDMVSPGIAYPFLEEFRKYNPDSTVNRQLDRAYAHLLKLEPGGHLPEFTLQNSAGQSGSVTSFLRDKTLLIPFGPKDIYLTGINFDSLRRWHPDLRIMLLSFLSPSELQELPNYQQEMPADLIYFIPDEAERRRVHDHFHLYNFNFPRGSFNRAYLVDDKGEIFDNYLTANGTPGINFVELKSKIDQFMAYRPPSSLNPQAFLLIIGSLGLGGFLVWLFKNWQTQREKRRRKMIELEIRSLRAQLNPHFIFNTMSSIQNLIASERPELANDYLADLASLMRKVLRYTQRGMVSLAEELDLIRQYCALEYLRKPFELNIYNELGHAANDVDLPALILQPYVENAILHGLAPINGEAKIDIVIEANGRSIVIRIVDNGIGLQEAALKGSNGNQIGLSTNAERLKLLFGGRAKVHLIDRGGHNRNERGTIVELQIPQV</sequence>
<keyword evidence="2" id="KW-0732">Signal</keyword>
<evidence type="ECO:0000313" key="6">
    <source>
        <dbReference type="Proteomes" id="UP000223913"/>
    </source>
</evidence>
<keyword evidence="1" id="KW-0812">Transmembrane</keyword>
<dbReference type="Pfam" id="PF02518">
    <property type="entry name" value="HATPase_c"/>
    <property type="match status" value="1"/>
</dbReference>
<gene>
    <name evidence="5" type="ORF">CRP01_07500</name>
</gene>
<reference evidence="5 6" key="1">
    <citation type="submission" date="2017-10" db="EMBL/GenBank/DDBJ databases">
        <title>The draft genome sequence of Lewinella nigricans NBRC 102662.</title>
        <authorList>
            <person name="Wang K."/>
        </authorList>
    </citation>
    <scope>NUCLEOTIDE SEQUENCE [LARGE SCALE GENOMIC DNA]</scope>
    <source>
        <strain evidence="5 6">NBRC 102662</strain>
    </source>
</reference>
<proteinExistence type="predicted"/>
<feature type="domain" description="Signal transduction histidine kinase internal region" evidence="4">
    <location>
        <begin position="876"/>
        <end position="951"/>
    </location>
</feature>
<comment type="caution">
    <text evidence="5">The sequence shown here is derived from an EMBL/GenBank/DDBJ whole genome shotgun (WGS) entry which is preliminary data.</text>
</comment>
<dbReference type="InterPro" id="IPR010559">
    <property type="entry name" value="Sig_transdc_His_kin_internal"/>
</dbReference>
<dbReference type="OrthoDB" id="9809908at2"/>
<feature type="chain" id="PRO_5013220385" evidence="2">
    <location>
        <begin position="22"/>
        <end position="1074"/>
    </location>
</feature>
<dbReference type="RefSeq" id="WP_099149404.1">
    <property type="nucleotide sequence ID" value="NZ_PDUD01000011.1"/>
</dbReference>
<keyword evidence="6" id="KW-1185">Reference proteome</keyword>
<dbReference type="InterPro" id="IPR003594">
    <property type="entry name" value="HATPase_dom"/>
</dbReference>
<dbReference type="SUPFAM" id="SSF55874">
    <property type="entry name" value="ATPase domain of HSP90 chaperone/DNA topoisomerase II/histidine kinase"/>
    <property type="match status" value="1"/>
</dbReference>
<dbReference type="InterPro" id="IPR050640">
    <property type="entry name" value="Bact_2-comp_sensor_kinase"/>
</dbReference>